<gene>
    <name evidence="2" type="ORF">J2753_000797</name>
</gene>
<dbReference type="OrthoDB" id="312467at2157"/>
<accession>A0A8T4GXI1</accession>
<feature type="compositionally biased region" description="Acidic residues" evidence="1">
    <location>
        <begin position="51"/>
        <end position="61"/>
    </location>
</feature>
<dbReference type="AlphaFoldDB" id="A0A8T4GXI1"/>
<dbReference type="EMBL" id="JAGGLC010000001">
    <property type="protein sequence ID" value="MBP1986324.1"/>
    <property type="molecule type" value="Genomic_DNA"/>
</dbReference>
<name>A0A8T4GXI1_9EURY</name>
<organism evidence="2 3">
    <name type="scientific">Halolamina salifodinae</name>
    <dbReference type="NCBI Taxonomy" id="1202767"/>
    <lineage>
        <taxon>Archaea</taxon>
        <taxon>Methanobacteriati</taxon>
        <taxon>Methanobacteriota</taxon>
        <taxon>Stenosarchaea group</taxon>
        <taxon>Halobacteria</taxon>
        <taxon>Halobacteriales</taxon>
        <taxon>Haloferacaceae</taxon>
    </lineage>
</organism>
<feature type="region of interest" description="Disordered" evidence="1">
    <location>
        <begin position="47"/>
        <end position="85"/>
    </location>
</feature>
<dbReference type="RefSeq" id="WP_209490612.1">
    <property type="nucleotide sequence ID" value="NZ_JAGGLC010000001.1"/>
</dbReference>
<evidence type="ECO:0000256" key="1">
    <source>
        <dbReference type="SAM" id="MobiDB-lite"/>
    </source>
</evidence>
<evidence type="ECO:0000313" key="3">
    <source>
        <dbReference type="Proteomes" id="UP000823736"/>
    </source>
</evidence>
<dbReference type="Proteomes" id="UP000823736">
    <property type="component" value="Unassembled WGS sequence"/>
</dbReference>
<keyword evidence="3" id="KW-1185">Reference proteome</keyword>
<comment type="caution">
    <text evidence="2">The sequence shown here is derived from an EMBL/GenBank/DDBJ whole genome shotgun (WGS) entry which is preliminary data.</text>
</comment>
<evidence type="ECO:0000313" key="2">
    <source>
        <dbReference type="EMBL" id="MBP1986324.1"/>
    </source>
</evidence>
<dbReference type="PROSITE" id="PS51257">
    <property type="entry name" value="PROKAR_LIPOPROTEIN"/>
    <property type="match status" value="1"/>
</dbReference>
<sequence>MAPSRRAFLPLPLLALAGCSSLTNDAVELAIENRSGGEQRVTATATPVAEYDPDNPPEPDFEGTVPPGSRQFANDVAPSPEAGESPIPVRVHVVAGPYELVEQVDVTGPGTIDVRITRNGLEVFFAPHD</sequence>
<reference evidence="2" key="1">
    <citation type="submission" date="2021-03" db="EMBL/GenBank/DDBJ databases">
        <title>Genomic Encyclopedia of Type Strains, Phase IV (KMG-IV): sequencing the most valuable type-strain genomes for metagenomic binning, comparative biology and taxonomic classification.</title>
        <authorList>
            <person name="Goeker M."/>
        </authorList>
    </citation>
    <scope>NUCLEOTIDE SEQUENCE</scope>
    <source>
        <strain evidence="2">DSM 26232</strain>
    </source>
</reference>
<protein>
    <submittedName>
        <fullName evidence="2">Uncharacterized protein</fullName>
    </submittedName>
</protein>
<proteinExistence type="predicted"/>